<comment type="similarity">
    <text evidence="1">Belongs to the D-isomer specific 2-hydroxyacid dehydrogenase family.</text>
</comment>
<keyword evidence="2" id="KW-0560">Oxidoreductase</keyword>
<proteinExistence type="inferred from homology"/>
<protein>
    <submittedName>
        <fullName evidence="5">2-hydroxyacid dehydrogenase</fullName>
    </submittedName>
</protein>
<dbReference type="InterPro" id="IPR036291">
    <property type="entry name" value="NAD(P)-bd_dom_sf"/>
</dbReference>
<dbReference type="PANTHER" id="PTHR42789:SF1">
    <property type="entry name" value="D-ISOMER SPECIFIC 2-HYDROXYACID DEHYDROGENASE FAMILY PROTEIN (AFU_ORTHOLOGUE AFUA_6G10090)"/>
    <property type="match status" value="1"/>
</dbReference>
<evidence type="ECO:0000259" key="4">
    <source>
        <dbReference type="Pfam" id="PF02826"/>
    </source>
</evidence>
<feature type="domain" description="D-isomer specific 2-hydroxyacid dehydrogenase NAD-binding" evidence="4">
    <location>
        <begin position="131"/>
        <end position="312"/>
    </location>
</feature>
<evidence type="ECO:0000256" key="2">
    <source>
        <dbReference type="ARBA" id="ARBA00023002"/>
    </source>
</evidence>
<dbReference type="SUPFAM" id="SSF52283">
    <property type="entry name" value="Formate/glycerate dehydrogenase catalytic domain-like"/>
    <property type="match status" value="1"/>
</dbReference>
<dbReference type="RefSeq" id="WP_032111500.1">
    <property type="nucleotide sequence ID" value="NZ_JANSKA010000004.1"/>
</dbReference>
<organism evidence="5 6">
    <name type="scientific">Tractidigestivibacter montrealensis</name>
    <dbReference type="NCBI Taxonomy" id="2972466"/>
    <lineage>
        <taxon>Bacteria</taxon>
        <taxon>Bacillati</taxon>
        <taxon>Actinomycetota</taxon>
        <taxon>Coriobacteriia</taxon>
        <taxon>Coriobacteriales</taxon>
        <taxon>Atopobiaceae</taxon>
        <taxon>Tractidigestivibacter</taxon>
    </lineage>
</organism>
<dbReference type="SUPFAM" id="SSF51735">
    <property type="entry name" value="NAD(P)-binding Rossmann-fold domains"/>
    <property type="match status" value="1"/>
</dbReference>
<dbReference type="InterPro" id="IPR050857">
    <property type="entry name" value="D-2-hydroxyacid_DH"/>
</dbReference>
<comment type="caution">
    <text evidence="5">The sequence shown here is derived from an EMBL/GenBank/DDBJ whole genome shotgun (WGS) entry which is preliminary data.</text>
</comment>
<evidence type="ECO:0000256" key="1">
    <source>
        <dbReference type="ARBA" id="ARBA00005854"/>
    </source>
</evidence>
<evidence type="ECO:0000256" key="3">
    <source>
        <dbReference type="ARBA" id="ARBA00023027"/>
    </source>
</evidence>
<reference evidence="5 6" key="1">
    <citation type="submission" date="2022-08" db="EMBL/GenBank/DDBJ databases">
        <title>Tractidigestivibacter montrealensis type strain KD21.</title>
        <authorList>
            <person name="Diop K."/>
            <person name="Richard C."/>
            <person name="Routy B."/>
        </authorList>
    </citation>
    <scope>NUCLEOTIDE SEQUENCE [LARGE SCALE GENOMIC DNA]</scope>
    <source>
        <strain evidence="5 6">KD21</strain>
    </source>
</reference>
<dbReference type="PANTHER" id="PTHR42789">
    <property type="entry name" value="D-ISOMER SPECIFIC 2-HYDROXYACID DEHYDROGENASE FAMILY PROTEIN (AFU_ORTHOLOGUE AFUA_6G10090)"/>
    <property type="match status" value="1"/>
</dbReference>
<dbReference type="EMBL" id="JANSKA010000004">
    <property type="protein sequence ID" value="MCR9036594.1"/>
    <property type="molecule type" value="Genomic_DNA"/>
</dbReference>
<keyword evidence="6" id="KW-1185">Reference proteome</keyword>
<evidence type="ECO:0000313" key="6">
    <source>
        <dbReference type="Proteomes" id="UP001204320"/>
    </source>
</evidence>
<dbReference type="CDD" id="cd12171">
    <property type="entry name" value="2-Hacid_dh_10"/>
    <property type="match status" value="1"/>
</dbReference>
<accession>A0ABT1Z8Q7</accession>
<dbReference type="InterPro" id="IPR006140">
    <property type="entry name" value="D-isomer_DH_NAD-bd"/>
</dbReference>
<gene>
    <name evidence="5" type="ORF">NVS32_06480</name>
</gene>
<dbReference type="Proteomes" id="UP001204320">
    <property type="component" value="Unassembled WGS sequence"/>
</dbReference>
<name>A0ABT1Z8Q7_9ACTN</name>
<dbReference type="Pfam" id="PF02826">
    <property type="entry name" value="2-Hacid_dh_C"/>
    <property type="match status" value="1"/>
</dbReference>
<dbReference type="Gene3D" id="3.40.50.720">
    <property type="entry name" value="NAD(P)-binding Rossmann-like Domain"/>
    <property type="match status" value="2"/>
</dbReference>
<sequence length="350" mass="38290">MKFLVIGDVVVPVDLLVEAAKTLDPDAEIETSYWDTGARSEFNKHSLNLEKNGPSAERPPADAYEKIADADVLLVHFCPVAEELIEAGKNLKLIGTCRGGMEHIDVPAATAHGIPVIHCIRNAECTSDFAVGLMFAETRNIARAHAALKQGVWRKDYVNSGYTTSMCEMTLGLVGLGHIGKLVAKKCLGIGMKRVIAYDPYLKQEQLDAIGLDVQLVDEETLFRDSDIVSLHMRLTPETKGCINERLLSLMKPTAYLINTSRAGVLDKDAFVKALQTRSIGGAALDVFWEEPIPEGDPLLELDNLTMTPHTAGNVVDALPKSPLLLAKKIREYWDTGESDMVVNLKALRA</sequence>
<keyword evidence="3" id="KW-0520">NAD</keyword>
<evidence type="ECO:0000313" key="5">
    <source>
        <dbReference type="EMBL" id="MCR9036594.1"/>
    </source>
</evidence>